<dbReference type="Proteomes" id="UP000277580">
    <property type="component" value="Unassembled WGS sequence"/>
</dbReference>
<organism evidence="2 3">
    <name type="scientific">Morchella conica CCBAS932</name>
    <dbReference type="NCBI Taxonomy" id="1392247"/>
    <lineage>
        <taxon>Eukaryota</taxon>
        <taxon>Fungi</taxon>
        <taxon>Dikarya</taxon>
        <taxon>Ascomycota</taxon>
        <taxon>Pezizomycotina</taxon>
        <taxon>Pezizomycetes</taxon>
        <taxon>Pezizales</taxon>
        <taxon>Morchellaceae</taxon>
        <taxon>Morchella</taxon>
    </lineage>
</organism>
<protein>
    <submittedName>
        <fullName evidence="2">Uncharacterized protein</fullName>
    </submittedName>
</protein>
<dbReference type="OrthoDB" id="2427805at2759"/>
<feature type="region of interest" description="Disordered" evidence="1">
    <location>
        <begin position="133"/>
        <end position="172"/>
    </location>
</feature>
<accession>A0A3N4KJV6</accession>
<evidence type="ECO:0000313" key="3">
    <source>
        <dbReference type="Proteomes" id="UP000277580"/>
    </source>
</evidence>
<proteinExistence type="predicted"/>
<sequence length="203" mass="22832">MTRTGASPDGFPADRYLKTRTPESWDMVDFLKSFDPELDTDVRLDQRRHSWKEALLRVAAADESSKDRKEKAQYLLGIYEHEDKKRFRDWRANLNRQAQPASISITHSKKFSVNVNTPGESNRVLLGESAGSARGGIKARKSGNLKGKNPKRANTGEAESKESTRAKRAKANRGDDLALNRLRLFKQRLADIDNASKCALICS</sequence>
<dbReference type="EMBL" id="ML119150">
    <property type="protein sequence ID" value="RPB09602.1"/>
    <property type="molecule type" value="Genomic_DNA"/>
</dbReference>
<feature type="compositionally biased region" description="Basic residues" evidence="1">
    <location>
        <begin position="137"/>
        <end position="151"/>
    </location>
</feature>
<dbReference type="InParanoid" id="A0A3N4KJV6"/>
<name>A0A3N4KJV6_9PEZI</name>
<reference evidence="2 3" key="1">
    <citation type="journal article" date="2018" name="Nat. Ecol. Evol.">
        <title>Pezizomycetes genomes reveal the molecular basis of ectomycorrhizal truffle lifestyle.</title>
        <authorList>
            <person name="Murat C."/>
            <person name="Payen T."/>
            <person name="Noel B."/>
            <person name="Kuo A."/>
            <person name="Morin E."/>
            <person name="Chen J."/>
            <person name="Kohler A."/>
            <person name="Krizsan K."/>
            <person name="Balestrini R."/>
            <person name="Da Silva C."/>
            <person name="Montanini B."/>
            <person name="Hainaut M."/>
            <person name="Levati E."/>
            <person name="Barry K.W."/>
            <person name="Belfiori B."/>
            <person name="Cichocki N."/>
            <person name="Clum A."/>
            <person name="Dockter R.B."/>
            <person name="Fauchery L."/>
            <person name="Guy J."/>
            <person name="Iotti M."/>
            <person name="Le Tacon F."/>
            <person name="Lindquist E.A."/>
            <person name="Lipzen A."/>
            <person name="Malagnac F."/>
            <person name="Mello A."/>
            <person name="Molinier V."/>
            <person name="Miyauchi S."/>
            <person name="Poulain J."/>
            <person name="Riccioni C."/>
            <person name="Rubini A."/>
            <person name="Sitrit Y."/>
            <person name="Splivallo R."/>
            <person name="Traeger S."/>
            <person name="Wang M."/>
            <person name="Zifcakova L."/>
            <person name="Wipf D."/>
            <person name="Zambonelli A."/>
            <person name="Paolocci F."/>
            <person name="Nowrousian M."/>
            <person name="Ottonello S."/>
            <person name="Baldrian P."/>
            <person name="Spatafora J.W."/>
            <person name="Henrissat B."/>
            <person name="Nagy L.G."/>
            <person name="Aury J.M."/>
            <person name="Wincker P."/>
            <person name="Grigoriev I.V."/>
            <person name="Bonfante P."/>
            <person name="Martin F.M."/>
        </authorList>
    </citation>
    <scope>NUCLEOTIDE SEQUENCE [LARGE SCALE GENOMIC DNA]</scope>
    <source>
        <strain evidence="2 3">CCBAS932</strain>
    </source>
</reference>
<evidence type="ECO:0000256" key="1">
    <source>
        <dbReference type="SAM" id="MobiDB-lite"/>
    </source>
</evidence>
<gene>
    <name evidence="2" type="ORF">P167DRAFT_294812</name>
</gene>
<keyword evidence="3" id="KW-1185">Reference proteome</keyword>
<evidence type="ECO:0000313" key="2">
    <source>
        <dbReference type="EMBL" id="RPB09602.1"/>
    </source>
</evidence>
<dbReference type="AlphaFoldDB" id="A0A3N4KJV6"/>